<sequence>MAGIAAWLNASSLEFSNFAIGTSEVSDLWTGNF</sequence>
<organism evidence="1 2">
    <name type="scientific">Bartonella vinsonii subsp. arupensis Pm136co</name>
    <dbReference type="NCBI Taxonomy" id="1094561"/>
    <lineage>
        <taxon>Bacteria</taxon>
        <taxon>Pseudomonadati</taxon>
        <taxon>Pseudomonadota</taxon>
        <taxon>Alphaproteobacteria</taxon>
        <taxon>Hyphomicrobiales</taxon>
        <taxon>Bartonellaceae</taxon>
        <taxon>Bartonella</taxon>
    </lineage>
</organism>
<keyword evidence="2" id="KW-1185">Reference proteome</keyword>
<comment type="caution">
    <text evidence="1">The sequence shown here is derived from an EMBL/GenBank/DDBJ whole genome shotgun (WGS) entry which is preliminary data.</text>
</comment>
<proteinExistence type="predicted"/>
<protein>
    <submittedName>
        <fullName evidence="1">Uncharacterized protein</fullName>
    </submittedName>
</protein>
<dbReference type="EMBL" id="AIMH01000018">
    <property type="protein sequence ID" value="EJF98083.1"/>
    <property type="molecule type" value="Genomic_DNA"/>
</dbReference>
<gene>
    <name evidence="1" type="ORF">MEI_00943</name>
</gene>
<dbReference type="Proteomes" id="UP000008948">
    <property type="component" value="Unassembled WGS sequence"/>
</dbReference>
<accession>A0ABN0GP91</accession>
<reference evidence="1 2" key="1">
    <citation type="submission" date="2012-03" db="EMBL/GenBank/DDBJ databases">
        <title>The Genome Sequence of Bartonella vinsonii subsp. arupensis str. Pm136co.</title>
        <authorList>
            <consortium name="The Broad Institute Genome Sequencing Platform"/>
            <consortium name="The Broad Institute Genome Sequencing Center for Infectious Disease"/>
            <person name="Feldgarden M."/>
            <person name="Kirby J."/>
            <person name="Kosoy M."/>
            <person name="Birtles R."/>
            <person name="Probert W.S."/>
            <person name="Chiaraviglio L."/>
            <person name="Young S.K."/>
            <person name="Zeng Q."/>
            <person name="Gargeya S."/>
            <person name="Fitzgerald M."/>
            <person name="Haas B."/>
            <person name="Abouelleil A."/>
            <person name="Alvarado L."/>
            <person name="Arachchi H.M."/>
            <person name="Berlin A."/>
            <person name="Chapman S.B."/>
            <person name="Gearin G."/>
            <person name="Goldberg J."/>
            <person name="Griggs A."/>
            <person name="Gujja S."/>
            <person name="Hansen M."/>
            <person name="Heiman D."/>
            <person name="Howarth C."/>
            <person name="Larimer J."/>
            <person name="Lui A."/>
            <person name="MacDonald P.J.P."/>
            <person name="McCowen C."/>
            <person name="Montmayeur A."/>
            <person name="Murphy C."/>
            <person name="Neiman D."/>
            <person name="Pearson M."/>
            <person name="Priest M."/>
            <person name="Roberts A."/>
            <person name="Saif S."/>
            <person name="Shea T."/>
            <person name="Sisk P."/>
            <person name="Stolte C."/>
            <person name="Sykes S."/>
            <person name="Wortman J."/>
            <person name="Nusbaum C."/>
            <person name="Birren B."/>
        </authorList>
    </citation>
    <scope>NUCLEOTIDE SEQUENCE [LARGE SCALE GENOMIC DNA]</scope>
    <source>
        <strain evidence="1 2">Pm136co</strain>
    </source>
</reference>
<name>A0ABN0GP91_BARVI</name>
<evidence type="ECO:0000313" key="2">
    <source>
        <dbReference type="Proteomes" id="UP000008948"/>
    </source>
</evidence>
<evidence type="ECO:0000313" key="1">
    <source>
        <dbReference type="EMBL" id="EJF98083.1"/>
    </source>
</evidence>